<organism evidence="1 2">
    <name type="scientific">Austropuccinia psidii MF-1</name>
    <dbReference type="NCBI Taxonomy" id="1389203"/>
    <lineage>
        <taxon>Eukaryota</taxon>
        <taxon>Fungi</taxon>
        <taxon>Dikarya</taxon>
        <taxon>Basidiomycota</taxon>
        <taxon>Pucciniomycotina</taxon>
        <taxon>Pucciniomycetes</taxon>
        <taxon>Pucciniales</taxon>
        <taxon>Sphaerophragmiaceae</taxon>
        <taxon>Austropuccinia</taxon>
    </lineage>
</organism>
<protein>
    <submittedName>
        <fullName evidence="1">Uncharacterized protein</fullName>
    </submittedName>
</protein>
<reference evidence="1" key="1">
    <citation type="submission" date="2021-03" db="EMBL/GenBank/DDBJ databases">
        <title>Draft genome sequence of rust myrtle Austropuccinia psidii MF-1, a brazilian biotype.</title>
        <authorList>
            <person name="Quecine M.C."/>
            <person name="Pachon D.M.R."/>
            <person name="Bonatelli M.L."/>
            <person name="Correr F.H."/>
            <person name="Franceschini L.M."/>
            <person name="Leite T.F."/>
            <person name="Margarido G.R.A."/>
            <person name="Almeida C.A."/>
            <person name="Ferrarezi J.A."/>
            <person name="Labate C.A."/>
        </authorList>
    </citation>
    <scope>NUCLEOTIDE SEQUENCE</scope>
    <source>
        <strain evidence="1">MF-1</strain>
    </source>
</reference>
<evidence type="ECO:0000313" key="2">
    <source>
        <dbReference type="Proteomes" id="UP000765509"/>
    </source>
</evidence>
<gene>
    <name evidence="1" type="ORF">O181_002153</name>
</gene>
<proteinExistence type="predicted"/>
<dbReference type="AlphaFoldDB" id="A0A9Q3BBX3"/>
<accession>A0A9Q3BBX3</accession>
<comment type="caution">
    <text evidence="1">The sequence shown here is derived from an EMBL/GenBank/DDBJ whole genome shotgun (WGS) entry which is preliminary data.</text>
</comment>
<evidence type="ECO:0000313" key="1">
    <source>
        <dbReference type="EMBL" id="MBW0462438.1"/>
    </source>
</evidence>
<keyword evidence="2" id="KW-1185">Reference proteome</keyword>
<sequence length="139" mass="16103">MEDIITRTRSGKTWTRKPMESKIVPKTFTEDRRAERPVLKCNKCGRNSNLANNLTKKTKMEEAQIIEEVKCSEEKGESYQDSEISEDTLVEEYPIENITAFFEVIEVHTNFPKNCEDFYNLISIQEARMFKTKPAKGTG</sequence>
<dbReference type="EMBL" id="AVOT02000351">
    <property type="protein sequence ID" value="MBW0462438.1"/>
    <property type="molecule type" value="Genomic_DNA"/>
</dbReference>
<dbReference type="Proteomes" id="UP000765509">
    <property type="component" value="Unassembled WGS sequence"/>
</dbReference>
<name>A0A9Q3BBX3_9BASI</name>